<sequence>MILMPINPQASFQCIFRRQSGDWRSKNKCAPNIIPFVAEYNGLLSRPSGKQGGKGSPAMNLPDYDGLLTVFGRGLLSC</sequence>
<proteinExistence type="predicted"/>
<dbReference type="Proteomes" id="UP001054945">
    <property type="component" value="Unassembled WGS sequence"/>
</dbReference>
<evidence type="ECO:0000313" key="1">
    <source>
        <dbReference type="EMBL" id="GIX71410.1"/>
    </source>
</evidence>
<keyword evidence="2" id="KW-1185">Reference proteome</keyword>
<reference evidence="1 2" key="1">
    <citation type="submission" date="2021-06" db="EMBL/GenBank/DDBJ databases">
        <title>Caerostris extrusa draft genome.</title>
        <authorList>
            <person name="Kono N."/>
            <person name="Arakawa K."/>
        </authorList>
    </citation>
    <scope>NUCLEOTIDE SEQUENCE [LARGE SCALE GENOMIC DNA]</scope>
</reference>
<evidence type="ECO:0000313" key="2">
    <source>
        <dbReference type="Proteomes" id="UP001054945"/>
    </source>
</evidence>
<dbReference type="EMBL" id="BPLR01002220">
    <property type="protein sequence ID" value="GIX71410.1"/>
    <property type="molecule type" value="Genomic_DNA"/>
</dbReference>
<protein>
    <submittedName>
        <fullName evidence="1">Uncharacterized protein</fullName>
    </submittedName>
</protein>
<comment type="caution">
    <text evidence="1">The sequence shown here is derived from an EMBL/GenBank/DDBJ whole genome shotgun (WGS) entry which is preliminary data.</text>
</comment>
<name>A0AAV4MGJ6_CAEEX</name>
<gene>
    <name evidence="1" type="ORF">CEXT_782381</name>
</gene>
<dbReference type="AlphaFoldDB" id="A0AAV4MGJ6"/>
<organism evidence="1 2">
    <name type="scientific">Caerostris extrusa</name>
    <name type="common">Bark spider</name>
    <name type="synonym">Caerostris bankana</name>
    <dbReference type="NCBI Taxonomy" id="172846"/>
    <lineage>
        <taxon>Eukaryota</taxon>
        <taxon>Metazoa</taxon>
        <taxon>Ecdysozoa</taxon>
        <taxon>Arthropoda</taxon>
        <taxon>Chelicerata</taxon>
        <taxon>Arachnida</taxon>
        <taxon>Araneae</taxon>
        <taxon>Araneomorphae</taxon>
        <taxon>Entelegynae</taxon>
        <taxon>Araneoidea</taxon>
        <taxon>Araneidae</taxon>
        <taxon>Caerostris</taxon>
    </lineage>
</organism>
<accession>A0AAV4MGJ6</accession>